<protein>
    <submittedName>
        <fullName evidence="1">Uncharacterized protein</fullName>
    </submittedName>
</protein>
<organism evidence="1 2">
    <name type="scientific">Naegleria lovaniensis</name>
    <name type="common">Amoeba</name>
    <dbReference type="NCBI Taxonomy" id="51637"/>
    <lineage>
        <taxon>Eukaryota</taxon>
        <taxon>Discoba</taxon>
        <taxon>Heterolobosea</taxon>
        <taxon>Tetramitia</taxon>
        <taxon>Eutetramitia</taxon>
        <taxon>Vahlkampfiidae</taxon>
        <taxon>Naegleria</taxon>
    </lineage>
</organism>
<accession>A0AA88GGR3</accession>
<dbReference type="InterPro" id="IPR032675">
    <property type="entry name" value="LRR_dom_sf"/>
</dbReference>
<keyword evidence="2" id="KW-1185">Reference proteome</keyword>
<dbReference type="AlphaFoldDB" id="A0AA88GGR3"/>
<gene>
    <name evidence="1" type="ORF">C9374_007757</name>
</gene>
<evidence type="ECO:0000313" key="2">
    <source>
        <dbReference type="Proteomes" id="UP000816034"/>
    </source>
</evidence>
<comment type="caution">
    <text evidence="1">The sequence shown here is derived from an EMBL/GenBank/DDBJ whole genome shotgun (WGS) entry which is preliminary data.</text>
</comment>
<dbReference type="SUPFAM" id="SSF52047">
    <property type="entry name" value="RNI-like"/>
    <property type="match status" value="1"/>
</dbReference>
<sequence>MLEGFIVIEPPQRPLTLTRMTSLSISVMCILKKAITDEHLKELSLCHCNTLKKLDLNNIIEGISCQGLNECLNNLQKLNTMSMETNSYSATKALRTLVQNACPKKEWKYIDLSAKDIFKTRITFHRDVEDVEPERKKKKYDAIPFTHE</sequence>
<dbReference type="Proteomes" id="UP000816034">
    <property type="component" value="Unassembled WGS sequence"/>
</dbReference>
<dbReference type="EMBL" id="PYSW02000030">
    <property type="protein sequence ID" value="KAG2379119.1"/>
    <property type="molecule type" value="Genomic_DNA"/>
</dbReference>
<dbReference type="GeneID" id="68100211"/>
<proteinExistence type="predicted"/>
<dbReference type="Gene3D" id="3.80.10.10">
    <property type="entry name" value="Ribonuclease Inhibitor"/>
    <property type="match status" value="1"/>
</dbReference>
<name>A0AA88GGR3_NAELO</name>
<evidence type="ECO:0000313" key="1">
    <source>
        <dbReference type="EMBL" id="KAG2379119.1"/>
    </source>
</evidence>
<reference evidence="1 2" key="1">
    <citation type="journal article" date="2018" name="BMC Genomics">
        <title>The genome of Naegleria lovaniensis, the basis for a comparative approach to unravel pathogenicity factors of the human pathogenic amoeba N. fowleri.</title>
        <authorList>
            <person name="Liechti N."/>
            <person name="Schurch N."/>
            <person name="Bruggmann R."/>
            <person name="Wittwer M."/>
        </authorList>
    </citation>
    <scope>NUCLEOTIDE SEQUENCE [LARGE SCALE GENOMIC DNA]</scope>
    <source>
        <strain evidence="1 2">ATCC 30569</strain>
    </source>
</reference>
<dbReference type="RefSeq" id="XP_044546381.1">
    <property type="nucleotide sequence ID" value="XM_044697757.1"/>
</dbReference>